<accession>A0A5C5PSN9</accession>
<protein>
    <recommendedName>
        <fullName evidence="3">DUF4329 domain-containing protein</fullName>
    </recommendedName>
</protein>
<comment type="caution">
    <text evidence="1">The sequence shown here is derived from an EMBL/GenBank/DDBJ whole genome shotgun (WGS) entry which is preliminary data.</text>
</comment>
<name>A0A5C5PSN9_9PSED</name>
<organism evidence="1 2">
    <name type="scientific">Pseudomonas saxonica</name>
    <dbReference type="NCBI Taxonomy" id="2600598"/>
    <lineage>
        <taxon>Bacteria</taxon>
        <taxon>Pseudomonadati</taxon>
        <taxon>Pseudomonadota</taxon>
        <taxon>Gammaproteobacteria</taxon>
        <taxon>Pseudomonadales</taxon>
        <taxon>Pseudomonadaceae</taxon>
        <taxon>Pseudomonas</taxon>
    </lineage>
</organism>
<evidence type="ECO:0000313" key="1">
    <source>
        <dbReference type="EMBL" id="TWR83083.1"/>
    </source>
</evidence>
<proteinExistence type="predicted"/>
<dbReference type="AlphaFoldDB" id="A0A5C5PSN9"/>
<evidence type="ECO:0008006" key="3">
    <source>
        <dbReference type="Google" id="ProtNLM"/>
    </source>
</evidence>
<sequence>MEPVYEIPQIGVTPNKTVKLPGLSPSFVNPDDAARFAHELIGGKRDAGYGGLILKDALGRFVASRPVKLAGGEFSPQQFLSSDAKGLLKHPEGYTCHAFYHSRAHQLAETQRVPPGGSREEVLTLVNFYLPADIHTLLGFSSFVRTHYLSGFNGSLLKAKTSPTNNSKELFAYLSLAIEDSSLLNELIDFLKQVVETLDVSVIQSTEVWRGKVGKLEPDFFFFSPGNQVVNDSVVIQRPAYGPLLDSENLALEYIRSRSDHTTDQHYGFILKNTSTNEFIVCEPVTGALDFAFARAFAVGSDGEPQLPAGFAIVAVYGADAEYRDPALIPAAQPSVYKNFLHIDALEKGILKARELAAPNSITALPLYILARDGALLKYVSKSSPVEQTLFARLPEREGGGIALLRNVLTGEEKIESLIHALAHTGEMRVVRGSEVWGVEGQVGSGWQPFDGFMRRTLSPVFIEMDDAVRYAHEQIARRVDYTYGGLILKRQDNLFVVTEPIAVRTETFDPTVVFPPEQSSFIPYGCVVVGSYHTRRITPLQLWRTAIEDQLSRTLFAPHELRSAILDRRGKVRYFSAQDGALLKYIPSGSDFETRFLARLSPPAAHPEQARNNLSQTKLRDNSLMPSQFITQVARAGELHVVVASRLWGERGKVTSQWQPAQAPVERGRLTLQPALSPVFSQAIDAVRYVHGRMGSRGHTQFGVILKSQNAEQYIATEPLRTRTALLSNVFPRPLGAQMYSLPAGFTCDSVYVATPKVPAERQTDDVFGDFIAPADLVNLAVLSSSVRDLSAGRLDYPTIFISTRNGALLSYKAVNLNTVLNLESGFGPHEPILAMLNSNKLRTPDYVRKVASSGYLEVLLASSMWATPGPVTSGWRPFAMDVDITGRPAATVPALGPAFSHIDDAALYSNRKLRRPHAHHVVGAVFFSSAQTLYVPQEPETNGAPANAQDTIFLNPLFERTSGRSRPLPALPSGYGPVAVYYAHQPVRPSVVRPGQSNWVDNAFWPVDICFMTKSLPRLEFSLNIAYAAGNDGSLLKYVRRRGKAEDDLCQLVLGYDYWENQYLDQEWVDKGLETESQYIAKLLKAGELVVVNPSENWSRVGWVTADWKTTEPAKVSPVLPWARSPTAGNKDEL</sequence>
<dbReference type="OrthoDB" id="7029244at2"/>
<gene>
    <name evidence="1" type="ORF">FJD37_21330</name>
</gene>
<evidence type="ECO:0000313" key="2">
    <source>
        <dbReference type="Proteomes" id="UP000317901"/>
    </source>
</evidence>
<reference evidence="1 2" key="1">
    <citation type="submission" date="2019-06" db="EMBL/GenBank/DDBJ databases">
        <title>Pseudomonas bimorpha sp. nov. isolated from bovine raw milk and skim milk concentrate.</title>
        <authorList>
            <person name="Hofmann K."/>
            <person name="Huptas C."/>
            <person name="Doll E."/>
            <person name="Scherer S."/>
            <person name="Wenning M."/>
        </authorList>
    </citation>
    <scope>NUCLEOTIDE SEQUENCE [LARGE SCALE GENOMIC DNA]</scope>
    <source>
        <strain evidence="1 2">DSM 108990</strain>
    </source>
</reference>
<dbReference type="EMBL" id="VFIP01000061">
    <property type="protein sequence ID" value="TWR83083.1"/>
    <property type="molecule type" value="Genomic_DNA"/>
</dbReference>
<dbReference type="Proteomes" id="UP000317901">
    <property type="component" value="Unassembled WGS sequence"/>
</dbReference>